<gene>
    <name evidence="2" type="ORF">SASPL_139471</name>
</gene>
<dbReference type="Proteomes" id="UP000298416">
    <property type="component" value="Unassembled WGS sequence"/>
</dbReference>
<feature type="domain" description="Agglutinin" evidence="1">
    <location>
        <begin position="181"/>
        <end position="315"/>
    </location>
</feature>
<proteinExistence type="predicted"/>
<dbReference type="SMART" id="SM00791">
    <property type="entry name" value="Agglutinin"/>
    <property type="match status" value="1"/>
</dbReference>
<keyword evidence="3" id="KW-1185">Reference proteome</keyword>
<dbReference type="SUPFAM" id="SSF50382">
    <property type="entry name" value="Agglutinin"/>
    <property type="match status" value="2"/>
</dbReference>
<dbReference type="CDD" id="cd20216">
    <property type="entry name" value="PFM_HFR-2-like"/>
    <property type="match status" value="1"/>
</dbReference>
<dbReference type="Gene3D" id="2.80.10.50">
    <property type="match status" value="2"/>
</dbReference>
<accession>A0A8X8ZAP8</accession>
<dbReference type="AlphaFoldDB" id="A0A8X8ZAP8"/>
<sequence>MIHHNISKNNSGFNLFVKCDITLGWSKMSEKLTRFIVIISFHSSGRCAVRDEVSKSVVMGTQSVFSERAKIEVEPSSINDSYFHLRFSSSNRYWRRNPDNNLIVAESIKPVDDLTDPSSTLFEQISTDKHTSTVFFLRHVQTGHRVVGDASGSPDPTPFHVAPNAQDEEGILVFVNWSSLVKLPSHVAFKGFNQSYLQGIWAEDHQYLQFAAEDRNNEVAGHRVFLQPDGSLRIKSDHFNRYWQYQHDWIYASIQDPGTESNTLFWPVRVDGDTIALRCNANNRFCKSHDWDGKNRCLNAAVDTIVNEARMTVEELVTNRTIYQVKYRMEDARIYDVMPYLAGTTTATNYANQKGEIAVELKYEDSKSYTFSRSTSLKAGVKATIKAGIPFIVDESIEVSFEATETFEWDTAKTITTSVTATGKVEVDPRTIATVHYVASMGKCDIPYTYTQSEQSSTDGTFSETVYEDGIYTGVSCYNFDFVINSTKPLDPPPST</sequence>
<dbReference type="InterPro" id="IPR008998">
    <property type="entry name" value="Agglutinin"/>
</dbReference>
<comment type="caution">
    <text evidence="2">The sequence shown here is derived from an EMBL/GenBank/DDBJ whole genome shotgun (WGS) entry which is preliminary data.</text>
</comment>
<protein>
    <recommendedName>
        <fullName evidence="1">Agglutinin domain-containing protein</fullName>
    </recommendedName>
</protein>
<dbReference type="InterPro" id="IPR036242">
    <property type="entry name" value="Agglutinin_dom_sf"/>
</dbReference>
<dbReference type="PANTHER" id="PTHR39244:SF5">
    <property type="entry name" value="NATTERIN-3-LIKE"/>
    <property type="match status" value="1"/>
</dbReference>
<organism evidence="2">
    <name type="scientific">Salvia splendens</name>
    <name type="common">Scarlet sage</name>
    <dbReference type="NCBI Taxonomy" id="180675"/>
    <lineage>
        <taxon>Eukaryota</taxon>
        <taxon>Viridiplantae</taxon>
        <taxon>Streptophyta</taxon>
        <taxon>Embryophyta</taxon>
        <taxon>Tracheophyta</taxon>
        <taxon>Spermatophyta</taxon>
        <taxon>Magnoliopsida</taxon>
        <taxon>eudicotyledons</taxon>
        <taxon>Gunneridae</taxon>
        <taxon>Pentapetalae</taxon>
        <taxon>asterids</taxon>
        <taxon>lamiids</taxon>
        <taxon>Lamiales</taxon>
        <taxon>Lamiaceae</taxon>
        <taxon>Nepetoideae</taxon>
        <taxon>Mentheae</taxon>
        <taxon>Salviinae</taxon>
        <taxon>Salvia</taxon>
        <taxon>Salvia subgen. Calosphace</taxon>
        <taxon>core Calosphace</taxon>
    </lineage>
</organism>
<dbReference type="InterPro" id="IPR053237">
    <property type="entry name" value="Natterin_C"/>
</dbReference>
<dbReference type="EMBL" id="PNBA02000015">
    <property type="protein sequence ID" value="KAG6398021.1"/>
    <property type="molecule type" value="Genomic_DNA"/>
</dbReference>
<reference evidence="2" key="2">
    <citation type="submission" date="2020-08" db="EMBL/GenBank/DDBJ databases">
        <title>Plant Genome Project.</title>
        <authorList>
            <person name="Zhang R.-G."/>
        </authorList>
    </citation>
    <scope>NUCLEOTIDE SEQUENCE</scope>
    <source>
        <strain evidence="2">Huo1</strain>
        <tissue evidence="2">Leaf</tissue>
    </source>
</reference>
<dbReference type="Pfam" id="PF07468">
    <property type="entry name" value="Agglutinin"/>
    <property type="match status" value="2"/>
</dbReference>
<dbReference type="Gene3D" id="2.170.15.10">
    <property type="entry name" value="Proaerolysin, chain A, domain 3"/>
    <property type="match status" value="1"/>
</dbReference>
<dbReference type="PANTHER" id="PTHR39244">
    <property type="entry name" value="NATTERIN-4"/>
    <property type="match status" value="1"/>
</dbReference>
<name>A0A8X8ZAP8_SALSN</name>
<evidence type="ECO:0000313" key="3">
    <source>
        <dbReference type="Proteomes" id="UP000298416"/>
    </source>
</evidence>
<evidence type="ECO:0000313" key="2">
    <source>
        <dbReference type="EMBL" id="KAG6398021.1"/>
    </source>
</evidence>
<dbReference type="SUPFAM" id="SSF56973">
    <property type="entry name" value="Aerolisin/ETX pore-forming domain"/>
    <property type="match status" value="1"/>
</dbReference>
<evidence type="ECO:0000259" key="1">
    <source>
        <dbReference type="SMART" id="SM00791"/>
    </source>
</evidence>
<reference evidence="2" key="1">
    <citation type="submission" date="2018-01" db="EMBL/GenBank/DDBJ databases">
        <authorList>
            <person name="Mao J.F."/>
        </authorList>
    </citation>
    <scope>NUCLEOTIDE SEQUENCE</scope>
    <source>
        <strain evidence="2">Huo1</strain>
        <tissue evidence="2">Leaf</tissue>
    </source>
</reference>